<dbReference type="CDD" id="cd06587">
    <property type="entry name" value="VOC"/>
    <property type="match status" value="1"/>
</dbReference>
<feature type="domain" description="VOC" evidence="1">
    <location>
        <begin position="4"/>
        <end position="116"/>
    </location>
</feature>
<comment type="caution">
    <text evidence="2">The sequence shown here is derived from an EMBL/GenBank/DDBJ whole genome shotgun (WGS) entry which is preliminary data.</text>
</comment>
<dbReference type="PROSITE" id="PS51819">
    <property type="entry name" value="VOC"/>
    <property type="match status" value="1"/>
</dbReference>
<gene>
    <name evidence="2" type="ORF">IU470_02185</name>
</gene>
<dbReference type="InterPro" id="IPR029068">
    <property type="entry name" value="Glyas_Bleomycin-R_OHBP_Dase"/>
</dbReference>
<dbReference type="PANTHER" id="PTHR35908">
    <property type="entry name" value="HYPOTHETICAL FUSION PROTEIN"/>
    <property type="match status" value="1"/>
</dbReference>
<protein>
    <submittedName>
        <fullName evidence="2">VOC family protein</fullName>
    </submittedName>
</protein>
<evidence type="ECO:0000313" key="3">
    <source>
        <dbReference type="Proteomes" id="UP000807309"/>
    </source>
</evidence>
<reference evidence="2 3" key="1">
    <citation type="submission" date="2020-10" db="EMBL/GenBank/DDBJ databases">
        <title>Identification of Nocardia species via Next-generation sequencing and recognition of intraspecies genetic diversity.</title>
        <authorList>
            <person name="Li P."/>
            <person name="Li P."/>
            <person name="Lu B."/>
        </authorList>
    </citation>
    <scope>NUCLEOTIDE SEQUENCE [LARGE SCALE GENOMIC DNA]</scope>
    <source>
        <strain evidence="2 3">N-11</strain>
    </source>
</reference>
<keyword evidence="3" id="KW-1185">Reference proteome</keyword>
<dbReference type="EMBL" id="JADLRE010000001">
    <property type="protein sequence ID" value="MBF6223932.1"/>
    <property type="molecule type" value="Genomic_DNA"/>
</dbReference>
<sequence>MTLSIAHVTIDCENASAIAEFWSRLLETPVDPDSSPEFATVGRAAGATPVLMFIRVPDKNPGKNVIHLDLHASDRDEQVGRAIELGAKHVGDFDEWGTKWTTLADPEGNLFDIAAE</sequence>
<proteinExistence type="predicted"/>
<dbReference type="Pfam" id="PF18029">
    <property type="entry name" value="Glyoxalase_6"/>
    <property type="match status" value="1"/>
</dbReference>
<evidence type="ECO:0000313" key="2">
    <source>
        <dbReference type="EMBL" id="MBF6223932.1"/>
    </source>
</evidence>
<accession>A0ABS0C0L6</accession>
<dbReference type="InterPro" id="IPR041581">
    <property type="entry name" value="Glyoxalase_6"/>
</dbReference>
<dbReference type="Gene3D" id="3.10.180.10">
    <property type="entry name" value="2,3-Dihydroxybiphenyl 1,2-Dioxygenase, domain 1"/>
    <property type="match status" value="1"/>
</dbReference>
<organism evidence="2 3">
    <name type="scientific">Nocardia abscessus</name>
    <dbReference type="NCBI Taxonomy" id="120957"/>
    <lineage>
        <taxon>Bacteria</taxon>
        <taxon>Bacillati</taxon>
        <taxon>Actinomycetota</taxon>
        <taxon>Actinomycetes</taxon>
        <taxon>Mycobacteriales</taxon>
        <taxon>Nocardiaceae</taxon>
        <taxon>Nocardia</taxon>
    </lineage>
</organism>
<name>A0ABS0C0L6_9NOCA</name>
<dbReference type="SUPFAM" id="SSF54593">
    <property type="entry name" value="Glyoxalase/Bleomycin resistance protein/Dihydroxybiphenyl dioxygenase"/>
    <property type="match status" value="1"/>
</dbReference>
<evidence type="ECO:0000259" key="1">
    <source>
        <dbReference type="PROSITE" id="PS51819"/>
    </source>
</evidence>
<dbReference type="PANTHER" id="PTHR35908:SF1">
    <property type="entry name" value="CONSERVED PROTEIN"/>
    <property type="match status" value="1"/>
</dbReference>
<dbReference type="RefSeq" id="WP_195031289.1">
    <property type="nucleotide sequence ID" value="NZ_JADLRE010000001.1"/>
</dbReference>
<dbReference type="InterPro" id="IPR037523">
    <property type="entry name" value="VOC_core"/>
</dbReference>
<dbReference type="Proteomes" id="UP000807309">
    <property type="component" value="Unassembled WGS sequence"/>
</dbReference>